<dbReference type="PROSITE" id="PS50048">
    <property type="entry name" value="ZN2_CY6_FUNGAL_2"/>
    <property type="match status" value="1"/>
</dbReference>
<dbReference type="Gene3D" id="4.10.240.10">
    <property type="entry name" value="Zn(2)-C6 fungal-type DNA-binding domain"/>
    <property type="match status" value="1"/>
</dbReference>
<proteinExistence type="predicted"/>
<dbReference type="AlphaFoldDB" id="A0A0D2BSI8"/>
<organism evidence="8 9">
    <name type="scientific">Exophiala xenobiotica</name>
    <dbReference type="NCBI Taxonomy" id="348802"/>
    <lineage>
        <taxon>Eukaryota</taxon>
        <taxon>Fungi</taxon>
        <taxon>Dikarya</taxon>
        <taxon>Ascomycota</taxon>
        <taxon>Pezizomycotina</taxon>
        <taxon>Eurotiomycetes</taxon>
        <taxon>Chaetothyriomycetidae</taxon>
        <taxon>Chaetothyriales</taxon>
        <taxon>Herpotrichiellaceae</taxon>
        <taxon>Exophiala</taxon>
    </lineage>
</organism>
<comment type="subcellular location">
    <subcellularLocation>
        <location evidence="1">Nucleus</location>
    </subcellularLocation>
</comment>
<dbReference type="Pfam" id="PF00172">
    <property type="entry name" value="Zn_clus"/>
    <property type="match status" value="1"/>
</dbReference>
<dbReference type="InterPro" id="IPR036864">
    <property type="entry name" value="Zn2-C6_fun-type_DNA-bd_sf"/>
</dbReference>
<dbReference type="STRING" id="348802.A0A0D2BSI8"/>
<protein>
    <recommendedName>
        <fullName evidence="7">Zn(2)-C6 fungal-type domain-containing protein</fullName>
    </recommendedName>
</protein>
<dbReference type="InterPro" id="IPR021858">
    <property type="entry name" value="Fun_TF"/>
</dbReference>
<evidence type="ECO:0000256" key="6">
    <source>
        <dbReference type="SAM" id="MobiDB-lite"/>
    </source>
</evidence>
<keyword evidence="3" id="KW-0238">DNA-binding</keyword>
<evidence type="ECO:0000256" key="1">
    <source>
        <dbReference type="ARBA" id="ARBA00004123"/>
    </source>
</evidence>
<dbReference type="GO" id="GO:0008270">
    <property type="term" value="F:zinc ion binding"/>
    <property type="evidence" value="ECO:0007669"/>
    <property type="project" value="InterPro"/>
</dbReference>
<evidence type="ECO:0000313" key="8">
    <source>
        <dbReference type="EMBL" id="KIW55441.1"/>
    </source>
</evidence>
<dbReference type="RefSeq" id="XP_013316025.1">
    <property type="nucleotide sequence ID" value="XM_013460571.1"/>
</dbReference>
<evidence type="ECO:0000313" key="9">
    <source>
        <dbReference type="Proteomes" id="UP000054342"/>
    </source>
</evidence>
<dbReference type="PANTHER" id="PTHR37534:SF25">
    <property type="entry name" value="ZN(II)2CYS6 TRANSCRIPTION FACTOR (EUROFUNG)"/>
    <property type="match status" value="1"/>
</dbReference>
<dbReference type="GeneID" id="25326092"/>
<gene>
    <name evidence="8" type="ORF">PV05_04184</name>
</gene>
<dbReference type="PANTHER" id="PTHR37534">
    <property type="entry name" value="TRANSCRIPTIONAL ACTIVATOR PROTEIN UGA3"/>
    <property type="match status" value="1"/>
</dbReference>
<sequence>MHSLPSPFQLFNQSPPVSADSVGFEGDTGLTGYGSNPSLTDTPFGQGLREHAVEFQHEMAEKRPRSSARGRFGCKTCRQRHLKCDETRPICEKCTKAKRECHWNHDLRLRHDSRSSAHTVQLPSQSGPNDHSSFDPCWAISKDLFANLPSDISGNYITSISSAPDAQPLEILSKPLEASLFTFYISHAGPWLDITSPSRHFSLTVPRLALQKPVLLYACLAYSSRTLLPRSSLNDQYGSACIRLLIPRLSDESYVSHDETLLATLVILRHVEQYADTLENEGAHLSGAFSLIASQKQLPPQDSLPGAALWTYMRQDVRQALLARASPKLTPRYGIRLDTLTSIDEHACQSSWADSACHMAAMACTFAWGGEEGEVDADQLEVMLDVWLENLPGDYHPFFASGNVVRYIATWHVVAWQFYHLAKVLLKLYNSKCPRGVDVVTFNSQVETEILHHARTICNISYSNPEIGSRFNACAILGFIGTYLRDRDEQLQLIKFMDAFSKQTNWPTDTDRKRLESYWHLRSDEPPVVYEHL</sequence>
<feature type="domain" description="Zn(2)-C6 fungal-type" evidence="7">
    <location>
        <begin position="73"/>
        <end position="103"/>
    </location>
</feature>
<dbReference type="EMBL" id="KN847319">
    <property type="protein sequence ID" value="KIW55441.1"/>
    <property type="molecule type" value="Genomic_DNA"/>
</dbReference>
<accession>A0A0D2BSI8</accession>
<dbReference type="InterPro" id="IPR001138">
    <property type="entry name" value="Zn2Cys6_DnaBD"/>
</dbReference>
<evidence type="ECO:0000256" key="3">
    <source>
        <dbReference type="ARBA" id="ARBA00023125"/>
    </source>
</evidence>
<feature type="region of interest" description="Disordered" evidence="6">
    <location>
        <begin position="1"/>
        <end position="38"/>
    </location>
</feature>
<dbReference type="GO" id="GO:0000976">
    <property type="term" value="F:transcription cis-regulatory region binding"/>
    <property type="evidence" value="ECO:0007669"/>
    <property type="project" value="TreeGrafter"/>
</dbReference>
<dbReference type="SMART" id="SM00066">
    <property type="entry name" value="GAL4"/>
    <property type="match status" value="1"/>
</dbReference>
<keyword evidence="5" id="KW-0539">Nucleus</keyword>
<dbReference type="GO" id="GO:0045944">
    <property type="term" value="P:positive regulation of transcription by RNA polymerase II"/>
    <property type="evidence" value="ECO:0007669"/>
    <property type="project" value="TreeGrafter"/>
</dbReference>
<dbReference type="Proteomes" id="UP000054342">
    <property type="component" value="Unassembled WGS sequence"/>
</dbReference>
<dbReference type="HOGENOM" id="CLU_035917_0_0_1"/>
<keyword evidence="4" id="KW-0804">Transcription</keyword>
<dbReference type="PROSITE" id="PS00463">
    <property type="entry name" value="ZN2_CY6_FUNGAL_1"/>
    <property type="match status" value="1"/>
</dbReference>
<dbReference type="GO" id="GO:0000981">
    <property type="term" value="F:DNA-binding transcription factor activity, RNA polymerase II-specific"/>
    <property type="evidence" value="ECO:0007669"/>
    <property type="project" value="InterPro"/>
</dbReference>
<keyword evidence="9" id="KW-1185">Reference proteome</keyword>
<dbReference type="Pfam" id="PF11951">
    <property type="entry name" value="Fungal_trans_2"/>
    <property type="match status" value="1"/>
</dbReference>
<evidence type="ECO:0000256" key="2">
    <source>
        <dbReference type="ARBA" id="ARBA00023015"/>
    </source>
</evidence>
<evidence type="ECO:0000256" key="4">
    <source>
        <dbReference type="ARBA" id="ARBA00023163"/>
    </source>
</evidence>
<dbReference type="OrthoDB" id="4525710at2759"/>
<name>A0A0D2BSI8_9EURO</name>
<dbReference type="SUPFAM" id="SSF57701">
    <property type="entry name" value="Zn2/Cys6 DNA-binding domain"/>
    <property type="match status" value="1"/>
</dbReference>
<dbReference type="CDD" id="cd00067">
    <property type="entry name" value="GAL4"/>
    <property type="match status" value="1"/>
</dbReference>
<dbReference type="GO" id="GO:0005634">
    <property type="term" value="C:nucleus"/>
    <property type="evidence" value="ECO:0007669"/>
    <property type="project" value="UniProtKB-SubCell"/>
</dbReference>
<evidence type="ECO:0000256" key="5">
    <source>
        <dbReference type="ARBA" id="ARBA00023242"/>
    </source>
</evidence>
<keyword evidence="2" id="KW-0805">Transcription regulation</keyword>
<reference evidence="8 9" key="1">
    <citation type="submission" date="2015-01" db="EMBL/GenBank/DDBJ databases">
        <title>The Genome Sequence of Exophiala xenobiotica CBS118157.</title>
        <authorList>
            <consortium name="The Broad Institute Genomics Platform"/>
            <person name="Cuomo C."/>
            <person name="de Hoog S."/>
            <person name="Gorbushina A."/>
            <person name="Stielow B."/>
            <person name="Teixiera M."/>
            <person name="Abouelleil A."/>
            <person name="Chapman S.B."/>
            <person name="Priest M."/>
            <person name="Young S.K."/>
            <person name="Wortman J."/>
            <person name="Nusbaum C."/>
            <person name="Birren B."/>
        </authorList>
    </citation>
    <scope>NUCLEOTIDE SEQUENCE [LARGE SCALE GENOMIC DNA]</scope>
    <source>
        <strain evidence="8 9">CBS 118157</strain>
    </source>
</reference>
<evidence type="ECO:0000259" key="7">
    <source>
        <dbReference type="PROSITE" id="PS50048"/>
    </source>
</evidence>